<dbReference type="AlphaFoldDB" id="A0A542Z8R6"/>
<evidence type="ECO:0000313" key="2">
    <source>
        <dbReference type="Proteomes" id="UP000319514"/>
    </source>
</evidence>
<dbReference type="InterPro" id="IPR023393">
    <property type="entry name" value="START-like_dom_sf"/>
</dbReference>
<dbReference type="EMBL" id="VFOQ01000002">
    <property type="protein sequence ID" value="TQL56748.1"/>
    <property type="molecule type" value="Genomic_DNA"/>
</dbReference>
<dbReference type="RefSeq" id="WP_141790132.1">
    <property type="nucleotide sequence ID" value="NZ_BAAAKX010000008.1"/>
</dbReference>
<dbReference type="InterPro" id="IPR019587">
    <property type="entry name" value="Polyketide_cyclase/dehydratase"/>
</dbReference>
<gene>
    <name evidence="1" type="ORF">FB474_3509</name>
</gene>
<accession>A0A542Z8R6</accession>
<comment type="caution">
    <text evidence="1">The sequence shown here is derived from an EMBL/GenBank/DDBJ whole genome shotgun (WGS) entry which is preliminary data.</text>
</comment>
<dbReference type="OrthoDB" id="5402478at2"/>
<dbReference type="SUPFAM" id="SSF55961">
    <property type="entry name" value="Bet v1-like"/>
    <property type="match status" value="1"/>
</dbReference>
<protein>
    <submittedName>
        <fullName evidence="1">Polyketide cyclase/dehydrase/lipid transport protein</fullName>
    </submittedName>
</protein>
<keyword evidence="2" id="KW-1185">Reference proteome</keyword>
<organism evidence="1 2">
    <name type="scientific">Oryzihumus leptocrescens</name>
    <dbReference type="NCBI Taxonomy" id="297536"/>
    <lineage>
        <taxon>Bacteria</taxon>
        <taxon>Bacillati</taxon>
        <taxon>Actinomycetota</taxon>
        <taxon>Actinomycetes</taxon>
        <taxon>Micrococcales</taxon>
        <taxon>Intrasporangiaceae</taxon>
        <taxon>Oryzihumus</taxon>
    </lineage>
</organism>
<dbReference type="Gene3D" id="3.30.530.20">
    <property type="match status" value="1"/>
</dbReference>
<dbReference type="Proteomes" id="UP000319514">
    <property type="component" value="Unassembled WGS sequence"/>
</dbReference>
<sequence>MAPPVYRFATTWRLPAEPERVYAVLADIERYDRWWPQVRRITRLDDESGDVQIRSVLPWTLHLHLRREVEDAGALRLRAAVRGHLHGWSSWELSPVPGGTHAAYRQEVELHAPVLRRASFLLRPALRANHAAMMRGGERGLEVHLTA</sequence>
<evidence type="ECO:0000313" key="1">
    <source>
        <dbReference type="EMBL" id="TQL56748.1"/>
    </source>
</evidence>
<name>A0A542Z8R6_9MICO</name>
<dbReference type="Pfam" id="PF10604">
    <property type="entry name" value="Polyketide_cyc2"/>
    <property type="match status" value="1"/>
</dbReference>
<reference evidence="1 2" key="1">
    <citation type="submission" date="2019-06" db="EMBL/GenBank/DDBJ databases">
        <title>Sequencing the genomes of 1000 actinobacteria strains.</title>
        <authorList>
            <person name="Klenk H.-P."/>
        </authorList>
    </citation>
    <scope>NUCLEOTIDE SEQUENCE [LARGE SCALE GENOMIC DNA]</scope>
    <source>
        <strain evidence="1 2">DSM 18082</strain>
    </source>
</reference>
<proteinExistence type="predicted"/>